<dbReference type="eggNOG" id="COG3973">
    <property type="taxonomic scope" value="Bacteria"/>
</dbReference>
<dbReference type="Pfam" id="PF13538">
    <property type="entry name" value="UvrD_C_2"/>
    <property type="match status" value="1"/>
</dbReference>
<evidence type="ECO:0000313" key="9">
    <source>
        <dbReference type="Proteomes" id="UP000000271"/>
    </source>
</evidence>
<keyword evidence="2 5" id="KW-0378">Hydrolase</keyword>
<dbReference type="GO" id="GO:0043138">
    <property type="term" value="F:3'-5' DNA helicase activity"/>
    <property type="evidence" value="ECO:0007669"/>
    <property type="project" value="TreeGrafter"/>
</dbReference>
<organism evidence="8 9">
    <name type="scientific">Bacillus selenitireducens (strain ATCC 700615 / DSM 15326 / MLS10)</name>
    <dbReference type="NCBI Taxonomy" id="439292"/>
    <lineage>
        <taxon>Bacteria</taxon>
        <taxon>Bacillati</taxon>
        <taxon>Bacillota</taxon>
        <taxon>Bacilli</taxon>
        <taxon>Bacillales</taxon>
        <taxon>Bacillaceae</taxon>
        <taxon>Salisediminibacterium</taxon>
    </lineage>
</organism>
<dbReference type="GO" id="GO:0005829">
    <property type="term" value="C:cytosol"/>
    <property type="evidence" value="ECO:0007669"/>
    <property type="project" value="TreeGrafter"/>
</dbReference>
<dbReference type="OrthoDB" id="9787585at2"/>
<dbReference type="Gene3D" id="3.40.50.300">
    <property type="entry name" value="P-loop containing nucleotide triphosphate hydrolases"/>
    <property type="match status" value="3"/>
</dbReference>
<evidence type="ECO:0000256" key="2">
    <source>
        <dbReference type="ARBA" id="ARBA00022801"/>
    </source>
</evidence>
<reference evidence="8" key="1">
    <citation type="submission" date="2009-10" db="EMBL/GenBank/DDBJ databases">
        <title>Complete sequence of Bacillus selenitireducens MLS10.</title>
        <authorList>
            <consortium name="US DOE Joint Genome Institute"/>
            <person name="Lucas S."/>
            <person name="Copeland A."/>
            <person name="Lapidus A."/>
            <person name="Glavina del Rio T."/>
            <person name="Dalin E."/>
            <person name="Tice H."/>
            <person name="Bruce D."/>
            <person name="Goodwin L."/>
            <person name="Pitluck S."/>
            <person name="Sims D."/>
            <person name="Brettin T."/>
            <person name="Detter J.C."/>
            <person name="Han C."/>
            <person name="Larimer F."/>
            <person name="Land M."/>
            <person name="Hauser L."/>
            <person name="Kyrpides N."/>
            <person name="Ovchinnikova G."/>
            <person name="Stolz J."/>
        </authorList>
    </citation>
    <scope>NUCLEOTIDE SEQUENCE [LARGE SCALE GENOMIC DNA]</scope>
    <source>
        <strain evidence="8">MLS10</strain>
    </source>
</reference>
<dbReference type="InterPro" id="IPR027417">
    <property type="entry name" value="P-loop_NTPase"/>
</dbReference>
<feature type="coiled-coil region" evidence="6">
    <location>
        <begin position="395"/>
        <end position="422"/>
    </location>
</feature>
<proteinExistence type="predicted"/>
<evidence type="ECO:0000259" key="7">
    <source>
        <dbReference type="PROSITE" id="PS51198"/>
    </source>
</evidence>
<evidence type="ECO:0000313" key="8">
    <source>
        <dbReference type="EMBL" id="ADI00370.1"/>
    </source>
</evidence>
<dbReference type="NCBIfam" id="NF041464">
    <property type="entry name" value="HelD_BACSU"/>
    <property type="match status" value="1"/>
</dbReference>
<dbReference type="InterPro" id="IPR014016">
    <property type="entry name" value="UvrD-like_ATP-bd"/>
</dbReference>
<keyword evidence="1 5" id="KW-0547">Nucleotide-binding</keyword>
<dbReference type="PROSITE" id="PS51198">
    <property type="entry name" value="UVRD_HELICASE_ATP_BIND"/>
    <property type="match status" value="1"/>
</dbReference>
<accession>D6XZ85</accession>
<name>D6XZ85_BACIE</name>
<dbReference type="AlphaFoldDB" id="D6XZ85"/>
<dbReference type="GO" id="GO:0000725">
    <property type="term" value="P:recombinational repair"/>
    <property type="evidence" value="ECO:0007669"/>
    <property type="project" value="TreeGrafter"/>
</dbReference>
<evidence type="ECO:0000256" key="5">
    <source>
        <dbReference type="PROSITE-ProRule" id="PRU00560"/>
    </source>
</evidence>
<dbReference type="PANTHER" id="PTHR11070">
    <property type="entry name" value="UVRD / RECB / PCRA DNA HELICASE FAMILY MEMBER"/>
    <property type="match status" value="1"/>
</dbReference>
<dbReference type="InterPro" id="IPR000212">
    <property type="entry name" value="DNA_helicase_UvrD/REP"/>
</dbReference>
<dbReference type="PANTHER" id="PTHR11070:SF17">
    <property type="entry name" value="DNA HELICASE IV"/>
    <property type="match status" value="1"/>
</dbReference>
<evidence type="ECO:0000256" key="4">
    <source>
        <dbReference type="ARBA" id="ARBA00022840"/>
    </source>
</evidence>
<dbReference type="Gene3D" id="1.10.10.160">
    <property type="match status" value="1"/>
</dbReference>
<dbReference type="RefSeq" id="WP_013173783.1">
    <property type="nucleotide sequence ID" value="NC_014219.1"/>
</dbReference>
<dbReference type="InterPro" id="IPR048228">
    <property type="entry name" value="HelD_bacillota"/>
</dbReference>
<dbReference type="STRING" id="439292.Bsel_2881"/>
<evidence type="ECO:0000256" key="3">
    <source>
        <dbReference type="ARBA" id="ARBA00022806"/>
    </source>
</evidence>
<gene>
    <name evidence="8" type="ordered locus">Bsel_2881</name>
</gene>
<dbReference type="GO" id="GO:0003677">
    <property type="term" value="F:DNA binding"/>
    <property type="evidence" value="ECO:0007669"/>
    <property type="project" value="InterPro"/>
</dbReference>
<keyword evidence="9" id="KW-1185">Reference proteome</keyword>
<sequence length="758" mass="88098">MNHTERSRRKEEERLAETVAYIEDVLDAAEQSRIEYKQHIKQALIDLDHLDSSNSYVNILANANLLDTTGNKLHQLRSLKEKPYFARMDYKPRGHETADVLYIGKTSLSDRESHEPVIVDWRSPIANLYYEGQLGDVSYEANGYMYEGELQLKRQFQIEKRTLLDMRDIDLTARDQILQESLTTSADNRLKDIVSTIQAEQNQVIRAEMNRPMIVQGVAGSGKTTIALHRMAYYIYQFAEDFDPSELMILAPNHLFLDYVSEVLPELGVDQVTQTTFIAYATSILGNELRFVSKDQRLQILIDGPDHHEQWIASFKGSKAMKCALDRYIGDVVSDWLPDEDIRLDRYTLMSRDELRTLFVEEYTYLPPYQRLSKIKEVLKMTVKQKADLLIREVEEIYDNKIDQVRNRIKDTEDRRKRVVRLWDKREAHLEKMKLEKKRIVPDFTKQLPRKKTVSLVKDLLTKKEVSKTYFGDDLSEDNISQLVTRQRKLFKTKELDLEDAAILLYVEQALFGTDQEKKYKNIFIDEAQDYSYLELFVLRKVSQTSLFTILGDLSQGIHGYRAISDWNQVIEDIFPNANYKILKKSYRTTVEIMEKANCVIQLAPYKGMVLAEPVVRHDKEPEGILCDTQKEAMNTILDIYYRLTTQHYQSFAVITKTGHEAELIADSLRKQANSLTVELLDEHANYSHADLVVLPSYLSKGLEFDVVMIYTDQEPFKENSLDVKLLYVSMTRALHRLFVLYNQENPGIIQHSVAKGE</sequence>
<feature type="binding site" evidence="5">
    <location>
        <begin position="217"/>
        <end position="224"/>
    </location>
    <ligand>
        <name>ATP</name>
        <dbReference type="ChEBI" id="CHEBI:30616"/>
    </ligand>
</feature>
<feature type="domain" description="UvrD-like helicase ATP-binding" evidence="7">
    <location>
        <begin position="196"/>
        <end position="590"/>
    </location>
</feature>
<protein>
    <submittedName>
        <fullName evidence="8">Superfamily I DNA and RNA helicase-like protein</fullName>
    </submittedName>
</protein>
<dbReference type="InterPro" id="IPR027785">
    <property type="entry name" value="UvrD-like_helicase_C"/>
</dbReference>
<dbReference type="HOGENOM" id="CLU_010312_4_0_9"/>
<keyword evidence="3 5" id="KW-0347">Helicase</keyword>
<dbReference type="SUPFAM" id="SSF52540">
    <property type="entry name" value="P-loop containing nucleoside triphosphate hydrolases"/>
    <property type="match status" value="1"/>
</dbReference>
<dbReference type="EMBL" id="CP001791">
    <property type="protein sequence ID" value="ADI00370.1"/>
    <property type="molecule type" value="Genomic_DNA"/>
</dbReference>
<dbReference type="Pfam" id="PF00580">
    <property type="entry name" value="UvrD-helicase"/>
    <property type="match status" value="1"/>
</dbReference>
<keyword evidence="6" id="KW-0175">Coiled coil</keyword>
<keyword evidence="4 5" id="KW-0067">ATP-binding</keyword>
<dbReference type="GO" id="GO:0016787">
    <property type="term" value="F:hydrolase activity"/>
    <property type="evidence" value="ECO:0007669"/>
    <property type="project" value="UniProtKB-UniRule"/>
</dbReference>
<dbReference type="GO" id="GO:0005524">
    <property type="term" value="F:ATP binding"/>
    <property type="evidence" value="ECO:0007669"/>
    <property type="project" value="UniProtKB-UniRule"/>
</dbReference>
<dbReference type="InterPro" id="IPR013986">
    <property type="entry name" value="DExx_box_DNA_helicase_dom_sf"/>
</dbReference>
<evidence type="ECO:0000256" key="1">
    <source>
        <dbReference type="ARBA" id="ARBA00022741"/>
    </source>
</evidence>
<evidence type="ECO:0000256" key="6">
    <source>
        <dbReference type="SAM" id="Coils"/>
    </source>
</evidence>
<dbReference type="KEGG" id="bse:Bsel_2881"/>
<dbReference type="Proteomes" id="UP000000271">
    <property type="component" value="Chromosome"/>
</dbReference>